<protein>
    <submittedName>
        <fullName evidence="1">Uncharacterized protein</fullName>
    </submittedName>
</protein>
<name>A0A1F7XV66_9BACT</name>
<dbReference type="AlphaFoldDB" id="A0A1F7XV66"/>
<organism evidence="1 2">
    <name type="scientific">Candidatus Woesebacteria bacterium RIFCSPHIGHO2_01_FULL_37_10</name>
    <dbReference type="NCBI Taxonomy" id="1802489"/>
    <lineage>
        <taxon>Bacteria</taxon>
        <taxon>Candidatus Woeseibacteriota</taxon>
    </lineage>
</organism>
<proteinExistence type="predicted"/>
<reference evidence="1 2" key="1">
    <citation type="journal article" date="2016" name="Nat. Commun.">
        <title>Thousands of microbial genomes shed light on interconnected biogeochemical processes in an aquifer system.</title>
        <authorList>
            <person name="Anantharaman K."/>
            <person name="Brown C.T."/>
            <person name="Hug L.A."/>
            <person name="Sharon I."/>
            <person name="Castelle C.J."/>
            <person name="Probst A.J."/>
            <person name="Thomas B.C."/>
            <person name="Singh A."/>
            <person name="Wilkins M.J."/>
            <person name="Karaoz U."/>
            <person name="Brodie E.L."/>
            <person name="Williams K.H."/>
            <person name="Hubbard S.S."/>
            <person name="Banfield J.F."/>
        </authorList>
    </citation>
    <scope>NUCLEOTIDE SEQUENCE [LARGE SCALE GENOMIC DNA]</scope>
</reference>
<accession>A0A1F7XV66</accession>
<evidence type="ECO:0000313" key="1">
    <source>
        <dbReference type="EMBL" id="OGM18947.1"/>
    </source>
</evidence>
<comment type="caution">
    <text evidence="1">The sequence shown here is derived from an EMBL/GenBank/DDBJ whole genome shotgun (WGS) entry which is preliminary data.</text>
</comment>
<dbReference type="Proteomes" id="UP000178446">
    <property type="component" value="Unassembled WGS sequence"/>
</dbReference>
<gene>
    <name evidence="1" type="ORF">A2685_01465</name>
</gene>
<sequence length="77" mass="8995">MWDEKFTLSEVEGNPTLTASKKKKEKTQKFKELSINLKWRNRWTQQEIAFCCPIAPLKKAISKIVESNINISKNLKN</sequence>
<evidence type="ECO:0000313" key="2">
    <source>
        <dbReference type="Proteomes" id="UP000178446"/>
    </source>
</evidence>
<dbReference type="EMBL" id="MGGB01000027">
    <property type="protein sequence ID" value="OGM18947.1"/>
    <property type="molecule type" value="Genomic_DNA"/>
</dbReference>